<dbReference type="Proteomes" id="UP000499080">
    <property type="component" value="Unassembled WGS sequence"/>
</dbReference>
<organism evidence="1 2">
    <name type="scientific">Araneus ventricosus</name>
    <name type="common">Orbweaver spider</name>
    <name type="synonym">Epeira ventricosa</name>
    <dbReference type="NCBI Taxonomy" id="182803"/>
    <lineage>
        <taxon>Eukaryota</taxon>
        <taxon>Metazoa</taxon>
        <taxon>Ecdysozoa</taxon>
        <taxon>Arthropoda</taxon>
        <taxon>Chelicerata</taxon>
        <taxon>Arachnida</taxon>
        <taxon>Araneae</taxon>
        <taxon>Araneomorphae</taxon>
        <taxon>Entelegynae</taxon>
        <taxon>Araneoidea</taxon>
        <taxon>Araneidae</taxon>
        <taxon>Araneus</taxon>
    </lineage>
</organism>
<comment type="caution">
    <text evidence="1">The sequence shown here is derived from an EMBL/GenBank/DDBJ whole genome shotgun (WGS) entry which is preliminary data.</text>
</comment>
<name>A0A4Y2P6V8_ARAVE</name>
<accession>A0A4Y2P6V8</accession>
<protein>
    <submittedName>
        <fullName evidence="1">Uncharacterized protein</fullName>
    </submittedName>
</protein>
<dbReference type="AlphaFoldDB" id="A0A4Y2P6V8"/>
<proteinExistence type="predicted"/>
<gene>
    <name evidence="1" type="ORF">AVEN_198950_1</name>
</gene>
<evidence type="ECO:0000313" key="1">
    <source>
        <dbReference type="EMBL" id="GBN46792.1"/>
    </source>
</evidence>
<sequence>MQKSHKHPSGQWESVWNLQPSQTRVLKTRFGASVSDLPYLSTSMGGGKNGPLFGQNGIALTSRECPALEVIKLRFEKSLRSYKSTDTNLRCSLNFELVRFAIHRR</sequence>
<evidence type="ECO:0000313" key="2">
    <source>
        <dbReference type="Proteomes" id="UP000499080"/>
    </source>
</evidence>
<keyword evidence="2" id="KW-1185">Reference proteome</keyword>
<reference evidence="1 2" key="1">
    <citation type="journal article" date="2019" name="Sci. Rep.">
        <title>Orb-weaving spider Araneus ventricosus genome elucidates the spidroin gene catalogue.</title>
        <authorList>
            <person name="Kono N."/>
            <person name="Nakamura H."/>
            <person name="Ohtoshi R."/>
            <person name="Moran D.A.P."/>
            <person name="Shinohara A."/>
            <person name="Yoshida Y."/>
            <person name="Fujiwara M."/>
            <person name="Mori M."/>
            <person name="Tomita M."/>
            <person name="Arakawa K."/>
        </authorList>
    </citation>
    <scope>NUCLEOTIDE SEQUENCE [LARGE SCALE GENOMIC DNA]</scope>
</reference>
<dbReference type="EMBL" id="BGPR01010555">
    <property type="protein sequence ID" value="GBN46792.1"/>
    <property type="molecule type" value="Genomic_DNA"/>
</dbReference>